<dbReference type="InterPro" id="IPR039421">
    <property type="entry name" value="Type_1_exporter"/>
</dbReference>
<feature type="domain" description="ABC transporter" evidence="8">
    <location>
        <begin position="963"/>
        <end position="1209"/>
    </location>
</feature>
<dbReference type="PANTHER" id="PTHR43394:SF15">
    <property type="entry name" value="ALPHA-FACTOR-TRANSPORTING ATPASE"/>
    <property type="match status" value="1"/>
</dbReference>
<evidence type="ECO:0000256" key="3">
    <source>
        <dbReference type="ARBA" id="ARBA00022741"/>
    </source>
</evidence>
<dbReference type="GO" id="GO:0015421">
    <property type="term" value="F:ABC-type oligopeptide transporter activity"/>
    <property type="evidence" value="ECO:0007669"/>
    <property type="project" value="TreeGrafter"/>
</dbReference>
<feature type="transmembrane region" description="Helical" evidence="7">
    <location>
        <begin position="177"/>
        <end position="196"/>
    </location>
</feature>
<name>A0A1L9P9A6_ASPVE</name>
<dbReference type="GO" id="GO:0005743">
    <property type="term" value="C:mitochondrial inner membrane"/>
    <property type="evidence" value="ECO:0007669"/>
    <property type="project" value="TreeGrafter"/>
</dbReference>
<evidence type="ECO:0000259" key="8">
    <source>
        <dbReference type="PROSITE" id="PS50893"/>
    </source>
</evidence>
<feature type="transmembrane region" description="Helical" evidence="7">
    <location>
        <begin position="640"/>
        <end position="660"/>
    </location>
</feature>
<evidence type="ECO:0000256" key="2">
    <source>
        <dbReference type="ARBA" id="ARBA00022692"/>
    </source>
</evidence>
<feature type="transmembrane region" description="Helical" evidence="7">
    <location>
        <begin position="153"/>
        <end position="171"/>
    </location>
</feature>
<keyword evidence="3" id="KW-0547">Nucleotide-binding</keyword>
<dbReference type="GeneID" id="63724460"/>
<dbReference type="Gene3D" id="1.20.1560.10">
    <property type="entry name" value="ABC transporter type 1, transmembrane domain"/>
    <property type="match status" value="1"/>
</dbReference>
<evidence type="ECO:0000256" key="6">
    <source>
        <dbReference type="ARBA" id="ARBA00023136"/>
    </source>
</evidence>
<dbReference type="FunFam" id="3.40.50.300:FF:003218">
    <property type="entry name" value="ABC a-pheromone efflux pump AtrD"/>
    <property type="match status" value="1"/>
</dbReference>
<dbReference type="Pfam" id="PF00005">
    <property type="entry name" value="ABC_tran"/>
    <property type="match status" value="2"/>
</dbReference>
<dbReference type="STRING" id="1036611.A0A1L9P9A6"/>
<feature type="domain" description="ABC transmembrane type-1" evidence="9">
    <location>
        <begin position="643"/>
        <end position="929"/>
    </location>
</feature>
<evidence type="ECO:0000256" key="1">
    <source>
        <dbReference type="ARBA" id="ARBA00004141"/>
    </source>
</evidence>
<dbReference type="SUPFAM" id="SSF52540">
    <property type="entry name" value="P-loop containing nucleoside triphosphate hydrolases"/>
    <property type="match status" value="2"/>
</dbReference>
<feature type="transmembrane region" description="Helical" evidence="7">
    <location>
        <begin position="680"/>
        <end position="702"/>
    </location>
</feature>
<evidence type="ECO:0000313" key="11">
    <source>
        <dbReference type="Proteomes" id="UP000184073"/>
    </source>
</evidence>
<dbReference type="EMBL" id="KV878126">
    <property type="protein sequence ID" value="OJI98101.1"/>
    <property type="molecule type" value="Genomic_DNA"/>
</dbReference>
<dbReference type="InterPro" id="IPR003593">
    <property type="entry name" value="AAA+_ATPase"/>
</dbReference>
<dbReference type="InterPro" id="IPR003439">
    <property type="entry name" value="ABC_transporter-like_ATP-bd"/>
</dbReference>
<dbReference type="RefSeq" id="XP_040663864.1">
    <property type="nucleotide sequence ID" value="XM_040808949.1"/>
</dbReference>
<feature type="transmembrane region" description="Helical" evidence="7">
    <location>
        <begin position="909"/>
        <end position="927"/>
    </location>
</feature>
<gene>
    <name evidence="10" type="ORF">ASPVEDRAFT_185351</name>
</gene>
<feature type="domain" description="ABC transmembrane type-1" evidence="9">
    <location>
        <begin position="28"/>
        <end position="320"/>
    </location>
</feature>
<feature type="transmembrane region" description="Helical" evidence="7">
    <location>
        <begin position="263"/>
        <end position="282"/>
    </location>
</feature>
<evidence type="ECO:0000259" key="9">
    <source>
        <dbReference type="PROSITE" id="PS50929"/>
    </source>
</evidence>
<dbReference type="GO" id="GO:0016887">
    <property type="term" value="F:ATP hydrolysis activity"/>
    <property type="evidence" value="ECO:0007669"/>
    <property type="project" value="InterPro"/>
</dbReference>
<feature type="transmembrane region" description="Helical" evidence="7">
    <location>
        <begin position="864"/>
        <end position="889"/>
    </location>
</feature>
<accession>A0A1L9P9A6</accession>
<keyword evidence="4" id="KW-0067">ATP-binding</keyword>
<keyword evidence="6 7" id="KW-0472">Membrane</keyword>
<dbReference type="CDD" id="cd18578">
    <property type="entry name" value="ABC_6TM_Pgp_ABCB1_D2_like"/>
    <property type="match status" value="1"/>
</dbReference>
<organism evidence="10 11">
    <name type="scientific">Aspergillus versicolor CBS 583.65</name>
    <dbReference type="NCBI Taxonomy" id="1036611"/>
    <lineage>
        <taxon>Eukaryota</taxon>
        <taxon>Fungi</taxon>
        <taxon>Dikarya</taxon>
        <taxon>Ascomycota</taxon>
        <taxon>Pezizomycotina</taxon>
        <taxon>Eurotiomycetes</taxon>
        <taxon>Eurotiomycetidae</taxon>
        <taxon>Eurotiales</taxon>
        <taxon>Aspergillaceae</taxon>
        <taxon>Aspergillus</taxon>
        <taxon>Aspergillus subgen. Nidulantes</taxon>
    </lineage>
</organism>
<dbReference type="InterPro" id="IPR017871">
    <property type="entry name" value="ABC_transporter-like_CS"/>
</dbReference>
<dbReference type="Proteomes" id="UP000184073">
    <property type="component" value="Unassembled WGS sequence"/>
</dbReference>
<dbReference type="InterPro" id="IPR011527">
    <property type="entry name" value="ABC1_TM_dom"/>
</dbReference>
<dbReference type="PROSITE" id="PS50929">
    <property type="entry name" value="ABC_TM1F"/>
    <property type="match status" value="2"/>
</dbReference>
<dbReference type="PROSITE" id="PS00211">
    <property type="entry name" value="ABC_TRANSPORTER_1"/>
    <property type="match status" value="1"/>
</dbReference>
<comment type="subcellular location">
    <subcellularLocation>
        <location evidence="1">Membrane</location>
        <topology evidence="1">Multi-pass membrane protein</topology>
    </subcellularLocation>
</comment>
<dbReference type="FunFam" id="3.40.50.300:FF:001471">
    <property type="entry name" value="P-loop containing nucleoside triphosphate hydrolase protein"/>
    <property type="match status" value="1"/>
</dbReference>
<dbReference type="Gene3D" id="3.40.50.300">
    <property type="entry name" value="P-loop containing nucleotide triphosphate hydrolases"/>
    <property type="match status" value="2"/>
</dbReference>
<dbReference type="OrthoDB" id="6500128at2759"/>
<feature type="transmembrane region" description="Helical" evidence="7">
    <location>
        <begin position="757"/>
        <end position="777"/>
    </location>
</feature>
<feature type="transmembrane region" description="Helical" evidence="7">
    <location>
        <begin position="783"/>
        <end position="800"/>
    </location>
</feature>
<keyword evidence="5 7" id="KW-1133">Transmembrane helix</keyword>
<dbReference type="InterPro" id="IPR036640">
    <property type="entry name" value="ABC1_TM_sf"/>
</dbReference>
<evidence type="ECO:0000256" key="4">
    <source>
        <dbReference type="ARBA" id="ARBA00022840"/>
    </source>
</evidence>
<dbReference type="PANTHER" id="PTHR43394">
    <property type="entry name" value="ATP-DEPENDENT PERMEASE MDL1, MITOCHONDRIAL"/>
    <property type="match status" value="1"/>
</dbReference>
<dbReference type="Pfam" id="PF00664">
    <property type="entry name" value="ABC_membrane"/>
    <property type="match status" value="2"/>
</dbReference>
<keyword evidence="11" id="KW-1185">Reference proteome</keyword>
<dbReference type="SMART" id="SM00382">
    <property type="entry name" value="AAA"/>
    <property type="match status" value="2"/>
</dbReference>
<dbReference type="AlphaFoldDB" id="A0A1L9P9A6"/>
<proteinExistence type="predicted"/>
<dbReference type="VEuPathDB" id="FungiDB:ASPVEDRAFT_185351"/>
<feature type="domain" description="ABC transporter" evidence="8">
    <location>
        <begin position="357"/>
        <end position="596"/>
    </location>
</feature>
<keyword evidence="2 7" id="KW-0812">Transmembrane</keyword>
<dbReference type="CDD" id="cd18577">
    <property type="entry name" value="ABC_6TM_Pgp_ABCB1_D1_like"/>
    <property type="match status" value="1"/>
</dbReference>
<evidence type="ECO:0000256" key="7">
    <source>
        <dbReference type="SAM" id="Phobius"/>
    </source>
</evidence>
<reference evidence="11" key="1">
    <citation type="journal article" date="2017" name="Genome Biol.">
        <title>Comparative genomics reveals high biological diversity and specific adaptations in the industrially and medically important fungal genus Aspergillus.</title>
        <authorList>
            <person name="de Vries R.P."/>
            <person name="Riley R."/>
            <person name="Wiebenga A."/>
            <person name="Aguilar-Osorio G."/>
            <person name="Amillis S."/>
            <person name="Uchima C.A."/>
            <person name="Anderluh G."/>
            <person name="Asadollahi M."/>
            <person name="Askin M."/>
            <person name="Barry K."/>
            <person name="Battaglia E."/>
            <person name="Bayram O."/>
            <person name="Benocci T."/>
            <person name="Braus-Stromeyer S.A."/>
            <person name="Caldana C."/>
            <person name="Canovas D."/>
            <person name="Cerqueira G.C."/>
            <person name="Chen F."/>
            <person name="Chen W."/>
            <person name="Choi C."/>
            <person name="Clum A."/>
            <person name="Dos Santos R.A."/>
            <person name="Damasio A.R."/>
            <person name="Diallinas G."/>
            <person name="Emri T."/>
            <person name="Fekete E."/>
            <person name="Flipphi M."/>
            <person name="Freyberg S."/>
            <person name="Gallo A."/>
            <person name="Gournas C."/>
            <person name="Habgood R."/>
            <person name="Hainaut M."/>
            <person name="Harispe M.L."/>
            <person name="Henrissat B."/>
            <person name="Hilden K.S."/>
            <person name="Hope R."/>
            <person name="Hossain A."/>
            <person name="Karabika E."/>
            <person name="Karaffa L."/>
            <person name="Karanyi Z."/>
            <person name="Krasevec N."/>
            <person name="Kuo A."/>
            <person name="Kusch H."/>
            <person name="LaButti K."/>
            <person name="Lagendijk E.L."/>
            <person name="Lapidus A."/>
            <person name="Levasseur A."/>
            <person name="Lindquist E."/>
            <person name="Lipzen A."/>
            <person name="Logrieco A.F."/>
            <person name="MacCabe A."/>
            <person name="Maekelae M.R."/>
            <person name="Malavazi I."/>
            <person name="Melin P."/>
            <person name="Meyer V."/>
            <person name="Mielnichuk N."/>
            <person name="Miskei M."/>
            <person name="Molnar A.P."/>
            <person name="Mule G."/>
            <person name="Ngan C.Y."/>
            <person name="Orejas M."/>
            <person name="Orosz E."/>
            <person name="Ouedraogo J.P."/>
            <person name="Overkamp K.M."/>
            <person name="Park H.-S."/>
            <person name="Perrone G."/>
            <person name="Piumi F."/>
            <person name="Punt P.J."/>
            <person name="Ram A.F."/>
            <person name="Ramon A."/>
            <person name="Rauscher S."/>
            <person name="Record E."/>
            <person name="Riano-Pachon D.M."/>
            <person name="Robert V."/>
            <person name="Roehrig J."/>
            <person name="Ruller R."/>
            <person name="Salamov A."/>
            <person name="Salih N.S."/>
            <person name="Samson R.A."/>
            <person name="Sandor E."/>
            <person name="Sanguinetti M."/>
            <person name="Schuetze T."/>
            <person name="Sepcic K."/>
            <person name="Shelest E."/>
            <person name="Sherlock G."/>
            <person name="Sophianopoulou V."/>
            <person name="Squina F.M."/>
            <person name="Sun H."/>
            <person name="Susca A."/>
            <person name="Todd R.B."/>
            <person name="Tsang A."/>
            <person name="Unkles S.E."/>
            <person name="van de Wiele N."/>
            <person name="van Rossen-Uffink D."/>
            <person name="Oliveira J.V."/>
            <person name="Vesth T.C."/>
            <person name="Visser J."/>
            <person name="Yu J.-H."/>
            <person name="Zhou M."/>
            <person name="Andersen M.R."/>
            <person name="Archer D.B."/>
            <person name="Baker S.E."/>
            <person name="Benoit I."/>
            <person name="Brakhage A.A."/>
            <person name="Braus G.H."/>
            <person name="Fischer R."/>
            <person name="Frisvad J.C."/>
            <person name="Goldman G.H."/>
            <person name="Houbraken J."/>
            <person name="Oakley B."/>
            <person name="Pocsi I."/>
            <person name="Scazzocchio C."/>
            <person name="Seiboth B."/>
            <person name="vanKuyk P.A."/>
            <person name="Wortman J."/>
            <person name="Dyer P.S."/>
            <person name="Grigoriev I.V."/>
        </authorList>
    </citation>
    <scope>NUCLEOTIDE SEQUENCE [LARGE SCALE GENOMIC DNA]</scope>
    <source>
        <strain evidence="11">CBS 583.65</strain>
    </source>
</reference>
<feature type="transmembrane region" description="Helical" evidence="7">
    <location>
        <begin position="27"/>
        <end position="48"/>
    </location>
</feature>
<feature type="transmembrane region" description="Helical" evidence="7">
    <location>
        <begin position="77"/>
        <end position="100"/>
    </location>
</feature>
<protein>
    <submittedName>
        <fullName evidence="10">Uncharacterized protein</fullName>
    </submittedName>
</protein>
<evidence type="ECO:0000256" key="5">
    <source>
        <dbReference type="ARBA" id="ARBA00022989"/>
    </source>
</evidence>
<dbReference type="PROSITE" id="PS50893">
    <property type="entry name" value="ABC_TRANSPORTER_2"/>
    <property type="match status" value="2"/>
</dbReference>
<sequence>MAYLRYLQRLVKTPLLNFTTRKHVPTLAIATLCCFIASFTVPLFSIILGNVFNDFALLGSGDITGDVLIPRVSRQCLQFLAVGVLGWFFNGTYYTLFVVFGELQAANARSTLFDSLLKKEQRFFEEHEEGARTFLGCLQIQVQEIQTATSNSLALVLQYIFRILVSLGVSFYTSWNLTLVILAGIPFVSLIVPYLAPKINAGIQAQQNELKTASKVVNNAVTSIDTVKYLNAQDIELKKFTDHMDKAASEYTRIARLNALQITAMRFIMFAMFVQGFWYGSYLVTSGKLSAGDVLRTFWACSAFAQAIEWLMPHLLILEKGKVAVAALQRTLNDGLEAKSSREMRGALYPSHCEGIIEVKKLSFAYPSQPDRLSLDSSSFLFPAGATTFVIGKSGSGKSTLGQLLTRFYLPTSGEILIDGYPIQTLGVNWIRNNITYVEQRSILFNESIFKNIAFGSRDHENIRERDMEESINLAMLPSMVGKLPHGIDTFVGEGGNALSGGQKQRVAIARARLRDSPVLILDEPTSALDGTNRVQIMNSIRKWREGKTTVIITHDMSHIKYNDFVYVLDTGSVVQAGYKEELKEDPKLSGFFREDENQEDDYRIKPSLDKTSVPQQSLQKPIQRALKSVVPNLLPRQHLFLALAIFCILAHAAATPIFSYFLAELLKTFYNKSNNSMRWALAVLGVSIGDAFTNYYMFYLLDICGQAWVNGLRKQAFHKVLDQAREWFEDELNSASQLTICLHESGEDVRTIITRFTAFVLVAVSIMAMAVVWSLAICWKQTLVALSCGPIVFAITRGFETTNGIWDRRCIATRASASDVFLETFSEIRTVRSLTLEPYFHLKHLKAAAQCLKMGLRKAIYTGLLFGLVESSNVFYLLTQTALIFYYGATLVRYNEFTVDDITAVNSVLLFSLAYASTVMTWIPQISNSREMARRLFRLVDLPHASSHEHAGVLQIRKAAPVQIHHLSFRYPSRPDASVLRNVSLTIPEGSCTAIVGRSGSGKSTIASLLLSLYETPSSLNTSILLAGNNIREVHTPSLRSLISIVPQQPTIFPGTIQENISYGLDQSSEQSNLFNVRTAARAAGVDDFVSSLPGGYQTVIGDGGVGLSGGQAQRIVIARALVRRPQILILDEATSALDPDSAATIKATVRRLVAAKTSLTVIIITHTKEMMEVADDIIVLEDGRVVEQGPYRALLRRSGGKLRALIENPEPDITESSSI</sequence>
<dbReference type="SUPFAM" id="SSF90123">
    <property type="entry name" value="ABC transporter transmembrane region"/>
    <property type="match status" value="2"/>
</dbReference>
<dbReference type="InterPro" id="IPR027417">
    <property type="entry name" value="P-loop_NTPase"/>
</dbReference>
<dbReference type="GO" id="GO:0005524">
    <property type="term" value="F:ATP binding"/>
    <property type="evidence" value="ECO:0007669"/>
    <property type="project" value="UniProtKB-KW"/>
</dbReference>
<dbReference type="GO" id="GO:0090374">
    <property type="term" value="P:oligopeptide export from mitochondrion"/>
    <property type="evidence" value="ECO:0007669"/>
    <property type="project" value="TreeGrafter"/>
</dbReference>
<evidence type="ECO:0000313" key="10">
    <source>
        <dbReference type="EMBL" id="OJI98101.1"/>
    </source>
</evidence>